<dbReference type="AlphaFoldDB" id="A0A845BIM3"/>
<evidence type="ECO:0000256" key="1">
    <source>
        <dbReference type="SAM" id="SignalP"/>
    </source>
</evidence>
<reference evidence="3 4" key="1">
    <citation type="submission" date="2019-12" db="EMBL/GenBank/DDBJ databases">
        <title>Neisseriaceae gen. nov. sp. Genome sequencing and assembly.</title>
        <authorList>
            <person name="Liu Z."/>
            <person name="Li A."/>
        </authorList>
    </citation>
    <scope>NUCLEOTIDE SEQUENCE [LARGE SCALE GENOMIC DNA]</scope>
    <source>
        <strain evidence="3 4">B2N2-7</strain>
    </source>
</reference>
<feature type="chain" id="PRO_5032282936" description="Lipoprotein LPP20-like domain-containing protein" evidence="1">
    <location>
        <begin position="21"/>
        <end position="239"/>
    </location>
</feature>
<gene>
    <name evidence="3" type="ORF">GQF02_06455</name>
</gene>
<accession>A0A845BIM3</accession>
<dbReference type="EMBL" id="WSSB01000005">
    <property type="protein sequence ID" value="MXR36607.1"/>
    <property type="molecule type" value="Genomic_DNA"/>
</dbReference>
<feature type="signal peptide" evidence="1">
    <location>
        <begin position="1"/>
        <end position="20"/>
    </location>
</feature>
<keyword evidence="1" id="KW-0732">Signal</keyword>
<dbReference type="PROSITE" id="PS51257">
    <property type="entry name" value="PROKAR_LIPOPROTEIN"/>
    <property type="match status" value="1"/>
</dbReference>
<protein>
    <recommendedName>
        <fullName evidence="2">Lipoprotein LPP20-like domain-containing protein</fullName>
    </recommendedName>
</protein>
<proteinExistence type="predicted"/>
<name>A0A845BIM3_9NEIS</name>
<dbReference type="Pfam" id="PF02169">
    <property type="entry name" value="LPP20"/>
    <property type="match status" value="1"/>
</dbReference>
<dbReference type="Proteomes" id="UP000467214">
    <property type="component" value="Unassembled WGS sequence"/>
</dbReference>
<dbReference type="RefSeq" id="WP_160795735.1">
    <property type="nucleotide sequence ID" value="NZ_WSSB01000005.1"/>
</dbReference>
<sequence length="239" mass="25037">MSIFKPSAAVFLLVSCAACASPAKTTSATPAGWMVVADVPAATGRIANAPTMGQGGVVLGSGYTGPGQDPKVIVQEKVVVKQAPAPLYDALRVRVVGYGAPPVTRSVSSVQQRLLAKRASQLDAYRNIAEQVQGFRLTGSSAVSNLVAVNDIFRVYVDAYLRGVRVISTTLKPDGSAETIAEIVLDEAFYQAYRTALAGQGQQVQRAAEAMPHGPAPAKLSSACSGKGCTWDNNFYMAQ</sequence>
<comment type="caution">
    <text evidence="3">The sequence shown here is derived from an EMBL/GenBank/DDBJ whole genome shotgun (WGS) entry which is preliminary data.</text>
</comment>
<keyword evidence="4" id="KW-1185">Reference proteome</keyword>
<feature type="domain" description="Lipoprotein LPP20-like" evidence="2">
    <location>
        <begin position="103"/>
        <end position="183"/>
    </location>
</feature>
<dbReference type="InterPro" id="IPR024952">
    <property type="entry name" value="LPP20-like_dom"/>
</dbReference>
<evidence type="ECO:0000313" key="3">
    <source>
        <dbReference type="EMBL" id="MXR36607.1"/>
    </source>
</evidence>
<evidence type="ECO:0000313" key="4">
    <source>
        <dbReference type="Proteomes" id="UP000467214"/>
    </source>
</evidence>
<organism evidence="3 4">
    <name type="scientific">Craterilacuibacter sinensis</name>
    <dbReference type="NCBI Taxonomy" id="2686017"/>
    <lineage>
        <taxon>Bacteria</taxon>
        <taxon>Pseudomonadati</taxon>
        <taxon>Pseudomonadota</taxon>
        <taxon>Betaproteobacteria</taxon>
        <taxon>Neisseriales</taxon>
        <taxon>Neisseriaceae</taxon>
        <taxon>Craterilacuibacter</taxon>
    </lineage>
</organism>
<evidence type="ECO:0000259" key="2">
    <source>
        <dbReference type="Pfam" id="PF02169"/>
    </source>
</evidence>